<evidence type="ECO:0008006" key="3">
    <source>
        <dbReference type="Google" id="ProtNLM"/>
    </source>
</evidence>
<dbReference type="PANTHER" id="PTHR43300">
    <property type="entry name" value="ACETYLTRANSFERASE"/>
    <property type="match status" value="1"/>
</dbReference>
<proteinExistence type="predicted"/>
<accession>A0A1F5H6E8</accession>
<dbReference type="InterPro" id="IPR050179">
    <property type="entry name" value="Trans_hexapeptide_repeat"/>
</dbReference>
<protein>
    <recommendedName>
        <fullName evidence="3">Acetyltransferase</fullName>
    </recommendedName>
</protein>
<organism evidence="1 2">
    <name type="scientific">Candidatus Curtissbacteria bacterium RIFCSPLOWO2_01_FULL_42_50</name>
    <dbReference type="NCBI Taxonomy" id="1797730"/>
    <lineage>
        <taxon>Bacteria</taxon>
        <taxon>Candidatus Curtissiibacteriota</taxon>
    </lineage>
</organism>
<evidence type="ECO:0000313" key="1">
    <source>
        <dbReference type="EMBL" id="OGD99648.1"/>
    </source>
</evidence>
<comment type="caution">
    <text evidence="1">The sequence shown here is derived from an EMBL/GenBank/DDBJ whole genome shotgun (WGS) entry which is preliminary data.</text>
</comment>
<dbReference type="InterPro" id="IPR001451">
    <property type="entry name" value="Hexapep"/>
</dbReference>
<dbReference type="Gene3D" id="2.160.10.10">
    <property type="entry name" value="Hexapeptide repeat proteins"/>
    <property type="match status" value="2"/>
</dbReference>
<dbReference type="CDD" id="cd03358">
    <property type="entry name" value="LbH_WxcM_N_like"/>
    <property type="match status" value="1"/>
</dbReference>
<sequence>MGGQKGKQVIVDCQIGANTVIWNFVNLYGCEIGDNCMIGAFVEIQKDVKIGNNVRVSSHSFVCSKVKIGNNVFVGHGVTFINDLYPPRPEEHWSRTIIEDNVTIGSNATILPVKIGTGSIIGAGAVVTRDVLENTIVVGNPAKILRKKTK</sequence>
<reference evidence="1 2" key="1">
    <citation type="journal article" date="2016" name="Nat. Commun.">
        <title>Thousands of microbial genomes shed light on interconnected biogeochemical processes in an aquifer system.</title>
        <authorList>
            <person name="Anantharaman K."/>
            <person name="Brown C.T."/>
            <person name="Hug L.A."/>
            <person name="Sharon I."/>
            <person name="Castelle C.J."/>
            <person name="Probst A.J."/>
            <person name="Thomas B.C."/>
            <person name="Singh A."/>
            <person name="Wilkins M.J."/>
            <person name="Karaoz U."/>
            <person name="Brodie E.L."/>
            <person name="Williams K.H."/>
            <person name="Hubbard S.S."/>
            <person name="Banfield J.F."/>
        </authorList>
    </citation>
    <scope>NUCLEOTIDE SEQUENCE [LARGE SCALE GENOMIC DNA]</scope>
</reference>
<dbReference type="Pfam" id="PF14602">
    <property type="entry name" value="Hexapep_2"/>
    <property type="match status" value="1"/>
</dbReference>
<gene>
    <name evidence="1" type="ORF">A3B54_03090</name>
</gene>
<dbReference type="InterPro" id="IPR011004">
    <property type="entry name" value="Trimer_LpxA-like_sf"/>
</dbReference>
<dbReference type="Proteomes" id="UP000177039">
    <property type="component" value="Unassembled WGS sequence"/>
</dbReference>
<dbReference type="SUPFAM" id="SSF51161">
    <property type="entry name" value="Trimeric LpxA-like enzymes"/>
    <property type="match status" value="1"/>
</dbReference>
<name>A0A1F5H6E8_9BACT</name>
<dbReference type="EMBL" id="MFBT01000012">
    <property type="protein sequence ID" value="OGD99648.1"/>
    <property type="molecule type" value="Genomic_DNA"/>
</dbReference>
<dbReference type="PANTHER" id="PTHR43300:SF10">
    <property type="entry name" value="2,3,4,5-TETRAHYDROPYRIDINE-2,6-DICARBOXYLATE N-ACETYLTRANSFERASE"/>
    <property type="match status" value="1"/>
</dbReference>
<evidence type="ECO:0000313" key="2">
    <source>
        <dbReference type="Proteomes" id="UP000177039"/>
    </source>
</evidence>
<dbReference type="AlphaFoldDB" id="A0A1F5H6E8"/>
<dbReference type="Pfam" id="PF00132">
    <property type="entry name" value="Hexapep"/>
    <property type="match status" value="1"/>
</dbReference>